<dbReference type="Proteomes" id="UP000000226">
    <property type="component" value="Chromosome 2"/>
</dbReference>
<dbReference type="eggNOG" id="ENOG502S9RF">
    <property type="taxonomic scope" value="Eukaryota"/>
</dbReference>
<reference evidence="2" key="1">
    <citation type="submission" date="2013-04" db="EMBL/GenBank/DDBJ databases">
        <authorList>
            <person name="Schmutz J."/>
            <person name="McClean P."/>
            <person name="Shu S."/>
            <person name="Cregan P."/>
            <person name="Rokhsar D."/>
            <person name="Jackson S."/>
        </authorList>
    </citation>
    <scope>NUCLEOTIDE SEQUENCE</scope>
</reference>
<keyword evidence="3" id="KW-1185">Reference proteome</keyword>
<reference evidence="3" key="2">
    <citation type="journal article" date="2014" name="Nat. Genet.">
        <title>A reference genome for common bean and genome-wide analysis of dual domestications.</title>
        <authorList>
            <person name="Schmutz J."/>
            <person name="McClean P.E."/>
            <person name="Mamidi S."/>
            <person name="Wu G.A."/>
            <person name="Cannon S.B."/>
            <person name="Grimwood J."/>
            <person name="Jenkins J."/>
            <person name="Shu S."/>
            <person name="Song Q."/>
            <person name="Chavarro C."/>
            <person name="Torres-Torres M."/>
            <person name="Geffroy V."/>
            <person name="Moghaddam S.M."/>
            <person name="Gao D."/>
            <person name="Abernathy B."/>
            <person name="Barry K."/>
            <person name="Blair M."/>
            <person name="Brick M.A."/>
            <person name="Chovatia M."/>
            <person name="Gepts P."/>
            <person name="Goodstein D.M."/>
            <person name="Gonzales M."/>
            <person name="Hellsten U."/>
            <person name="Hyten D.L."/>
            <person name="Jia G."/>
            <person name="Kelly J.D."/>
            <person name="Kudrna D."/>
            <person name="Lee R."/>
            <person name="Richard M.M."/>
            <person name="Miklas P.N."/>
            <person name="Osorno J.M."/>
            <person name="Rodrigues J."/>
            <person name="Thareau V."/>
            <person name="Urrea C.A."/>
            <person name="Wang M."/>
            <person name="Yu Y."/>
            <person name="Zhang M."/>
            <person name="Wing R.A."/>
            <person name="Cregan P.B."/>
            <person name="Rokhsar D.S."/>
            <person name="Jackson S.A."/>
        </authorList>
    </citation>
    <scope>NUCLEOTIDE SEQUENCE [LARGE SCALE GENOMIC DNA]</scope>
    <source>
        <strain evidence="3">cv. G19833</strain>
    </source>
</reference>
<evidence type="ECO:0000313" key="2">
    <source>
        <dbReference type="EMBL" id="ESW31915.1"/>
    </source>
</evidence>
<dbReference type="EMBL" id="CM002289">
    <property type="protein sequence ID" value="ESW31915.1"/>
    <property type="molecule type" value="Genomic_DNA"/>
</dbReference>
<gene>
    <name evidence="2" type="ORF">PHAVU_002G278900g</name>
</gene>
<evidence type="ECO:0000313" key="3">
    <source>
        <dbReference type="Proteomes" id="UP000000226"/>
    </source>
</evidence>
<dbReference type="Gramene" id="ESW31915">
    <property type="protein sequence ID" value="ESW31915"/>
    <property type="gene ID" value="PHAVU_002G278900g"/>
</dbReference>
<proteinExistence type="predicted"/>
<dbReference type="Gramene" id="ESW31916">
    <property type="protein sequence ID" value="ESW31916"/>
    <property type="gene ID" value="PHAVU_002G278900g"/>
</dbReference>
<organism evidence="2 3">
    <name type="scientific">Phaseolus vulgaris</name>
    <name type="common">Kidney bean</name>
    <name type="synonym">French bean</name>
    <dbReference type="NCBI Taxonomy" id="3885"/>
    <lineage>
        <taxon>Eukaryota</taxon>
        <taxon>Viridiplantae</taxon>
        <taxon>Streptophyta</taxon>
        <taxon>Embryophyta</taxon>
        <taxon>Tracheophyta</taxon>
        <taxon>Spermatophyta</taxon>
        <taxon>Magnoliopsida</taxon>
        <taxon>eudicotyledons</taxon>
        <taxon>Gunneridae</taxon>
        <taxon>Pentapetalae</taxon>
        <taxon>rosids</taxon>
        <taxon>fabids</taxon>
        <taxon>Fabales</taxon>
        <taxon>Fabaceae</taxon>
        <taxon>Papilionoideae</taxon>
        <taxon>50 kb inversion clade</taxon>
        <taxon>NPAAA clade</taxon>
        <taxon>indigoferoid/millettioid clade</taxon>
        <taxon>Phaseoleae</taxon>
        <taxon>Phaseolus</taxon>
    </lineage>
</organism>
<accession>V7CRM2</accession>
<dbReference type="EMBL" id="CM002289">
    <property type="protein sequence ID" value="ESW31916.1"/>
    <property type="molecule type" value="Genomic_DNA"/>
</dbReference>
<dbReference type="OMA" id="DENFMAP"/>
<dbReference type="AlphaFoldDB" id="V7CRM2"/>
<dbReference type="STRING" id="3885.V7CRM2"/>
<evidence type="ECO:0000256" key="1">
    <source>
        <dbReference type="ARBA" id="ARBA00004328"/>
    </source>
</evidence>
<sequence>MPHDAVSLEDISYDSLPERFPTTNRAHAPMPNTNNNAEEARAYSYLASSLLRLFRTNEDNYIGAFNHIVTGYSRFYNRQMPIFPPQPTVEGIRTLSHYFSHCGVFKATLFRILYCGGGTKKAEGLRSFLYENHLSNTGMHIWSIFGSLVDKLNCKPAVILSALQKKEYEQQLSCLETMLELAERSDGLHKRRMWRYGRLFDESFMLPLQTKHCRGLAYILASALKRIEPLSNQNILNIAQFKDLSMEKRNYLAAVGENLIKYVTHGII</sequence>
<protein>
    <submittedName>
        <fullName evidence="2">Uncharacterized protein</fullName>
    </submittedName>
</protein>
<dbReference type="OrthoDB" id="1710629at2759"/>
<dbReference type="InterPro" id="IPR004902">
    <property type="entry name" value="Rhabdo_ncap_2"/>
</dbReference>
<dbReference type="Pfam" id="PF03216">
    <property type="entry name" value="Rhabdo_ncap_2"/>
    <property type="match status" value="1"/>
</dbReference>
<name>V7CRM2_PHAVU</name>
<comment type="subcellular location">
    <subcellularLocation>
        <location evidence="1">Virion</location>
    </subcellularLocation>
</comment>